<feature type="region of interest" description="Disordered" evidence="3">
    <location>
        <begin position="118"/>
        <end position="141"/>
    </location>
</feature>
<comment type="similarity">
    <text evidence="1 2">Belongs to the nucleosome assembly protein (NAP) family.</text>
</comment>
<feature type="compositionally biased region" description="Acidic residues" evidence="3">
    <location>
        <begin position="125"/>
        <end position="137"/>
    </location>
</feature>
<proteinExistence type="inferred from homology"/>
<evidence type="ECO:0000313" key="5">
    <source>
        <dbReference type="Proteomes" id="UP001498771"/>
    </source>
</evidence>
<evidence type="ECO:0008006" key="6">
    <source>
        <dbReference type="Google" id="ProtNLM"/>
    </source>
</evidence>
<evidence type="ECO:0000256" key="1">
    <source>
        <dbReference type="ARBA" id="ARBA00009947"/>
    </source>
</evidence>
<feature type="region of interest" description="Disordered" evidence="3">
    <location>
        <begin position="235"/>
        <end position="259"/>
    </location>
</feature>
<dbReference type="RefSeq" id="XP_064766852.1">
    <property type="nucleotide sequence ID" value="XM_064914970.1"/>
</dbReference>
<protein>
    <recommendedName>
        <fullName evidence="6">Nucleosome assembly protein</fullName>
    </recommendedName>
</protein>
<dbReference type="Gene3D" id="3.30.1120.90">
    <property type="entry name" value="Nucleosome assembly protein"/>
    <property type="match status" value="1"/>
</dbReference>
<dbReference type="Pfam" id="PF00956">
    <property type="entry name" value="NAP"/>
    <property type="match status" value="1"/>
</dbReference>
<dbReference type="PANTHER" id="PTHR11875">
    <property type="entry name" value="TESTIS-SPECIFIC Y-ENCODED PROTEIN"/>
    <property type="match status" value="1"/>
</dbReference>
<sequence>MAEETDSQTVFKELSKLEHEFEQAEFEILKYSTKLLKPLYEKRKALLPKVEKFWSVAFEQIGEDLDQYLTPLDAELLESLDTIDLDRDETDPRTFTLTFSFKDNKFLETTTLSKTFTYVPKPSSPEDDDDEDSEDITESARVSYKSTKAPIKWKQGQDLTKTKPGQPISFFTFFEWENKGEEEDAKGGDVFANAHEVAILIAEELYPNAVKLYTDALIEEEEDDEEEIDLEEMLTIEITDEEDDDEDEEDEPPRKKSKK</sequence>
<feature type="compositionally biased region" description="Acidic residues" evidence="3">
    <location>
        <begin position="235"/>
        <end position="251"/>
    </location>
</feature>
<name>A0ABR1F1T5_9ASCO</name>
<organism evidence="4 5">
    <name type="scientific">Myxozyma melibiosi</name>
    <dbReference type="NCBI Taxonomy" id="54550"/>
    <lineage>
        <taxon>Eukaryota</taxon>
        <taxon>Fungi</taxon>
        <taxon>Dikarya</taxon>
        <taxon>Ascomycota</taxon>
        <taxon>Saccharomycotina</taxon>
        <taxon>Lipomycetes</taxon>
        <taxon>Lipomycetales</taxon>
        <taxon>Lipomycetaceae</taxon>
        <taxon>Myxozyma</taxon>
    </lineage>
</organism>
<evidence type="ECO:0000313" key="4">
    <source>
        <dbReference type="EMBL" id="KAK7203819.1"/>
    </source>
</evidence>
<accession>A0ABR1F1T5</accession>
<dbReference type="GeneID" id="90040482"/>
<gene>
    <name evidence="4" type="ORF">BZA70DRAFT_311990</name>
</gene>
<comment type="caution">
    <text evidence="4">The sequence shown here is derived from an EMBL/GenBank/DDBJ whole genome shotgun (WGS) entry which is preliminary data.</text>
</comment>
<evidence type="ECO:0000256" key="2">
    <source>
        <dbReference type="RuleBase" id="RU003876"/>
    </source>
</evidence>
<reference evidence="4 5" key="1">
    <citation type="submission" date="2024-03" db="EMBL/GenBank/DDBJ databases">
        <title>Genome-scale model development and genomic sequencing of the oleaginous clade Lipomyces.</title>
        <authorList>
            <consortium name="Lawrence Berkeley National Laboratory"/>
            <person name="Czajka J.J."/>
            <person name="Han Y."/>
            <person name="Kim J."/>
            <person name="Mondo S.J."/>
            <person name="Hofstad B.A."/>
            <person name="Robles A."/>
            <person name="Haridas S."/>
            <person name="Riley R."/>
            <person name="LaButti K."/>
            <person name="Pangilinan J."/>
            <person name="Andreopoulos W."/>
            <person name="Lipzen A."/>
            <person name="Yan J."/>
            <person name="Wang M."/>
            <person name="Ng V."/>
            <person name="Grigoriev I.V."/>
            <person name="Spatafora J.W."/>
            <person name="Magnuson J.K."/>
            <person name="Baker S.E."/>
            <person name="Pomraning K.R."/>
        </authorList>
    </citation>
    <scope>NUCLEOTIDE SEQUENCE [LARGE SCALE GENOMIC DNA]</scope>
    <source>
        <strain evidence="4 5">Phaff 52-87</strain>
    </source>
</reference>
<dbReference type="InterPro" id="IPR037231">
    <property type="entry name" value="NAP-like_sf"/>
</dbReference>
<dbReference type="EMBL" id="JBBJBU010000010">
    <property type="protein sequence ID" value="KAK7203819.1"/>
    <property type="molecule type" value="Genomic_DNA"/>
</dbReference>
<dbReference type="Proteomes" id="UP001498771">
    <property type="component" value="Unassembled WGS sequence"/>
</dbReference>
<dbReference type="SUPFAM" id="SSF143113">
    <property type="entry name" value="NAP-like"/>
    <property type="match status" value="1"/>
</dbReference>
<keyword evidence="5" id="KW-1185">Reference proteome</keyword>
<dbReference type="InterPro" id="IPR002164">
    <property type="entry name" value="NAP_family"/>
</dbReference>
<evidence type="ECO:0000256" key="3">
    <source>
        <dbReference type="SAM" id="MobiDB-lite"/>
    </source>
</evidence>